<evidence type="ECO:0000313" key="14">
    <source>
        <dbReference type="Proteomes" id="UP000002009"/>
    </source>
</evidence>
<dbReference type="AlphaFoldDB" id="C1FGC9"/>
<keyword evidence="8" id="KW-0472">Membrane</keyword>
<feature type="domain" description="Nicastrin small lobe" evidence="12">
    <location>
        <begin position="47"/>
        <end position="213"/>
    </location>
</feature>
<evidence type="ECO:0000256" key="10">
    <source>
        <dbReference type="SAM" id="MobiDB-lite"/>
    </source>
</evidence>
<feature type="compositionally biased region" description="Basic and acidic residues" evidence="10">
    <location>
        <begin position="265"/>
        <end position="274"/>
    </location>
</feature>
<keyword evidence="4" id="KW-0812">Transmembrane</keyword>
<evidence type="ECO:0000313" key="13">
    <source>
        <dbReference type="EMBL" id="ACO69236.1"/>
    </source>
</evidence>
<dbReference type="Proteomes" id="UP000002009">
    <property type="component" value="Chromosome 8"/>
</dbReference>
<reference evidence="13 14" key="1">
    <citation type="journal article" date="2009" name="Science">
        <title>Green evolution and dynamic adaptations revealed by genomes of the marine picoeukaryotes Micromonas.</title>
        <authorList>
            <person name="Worden A.Z."/>
            <person name="Lee J.H."/>
            <person name="Mock T."/>
            <person name="Rouze P."/>
            <person name="Simmons M.P."/>
            <person name="Aerts A.L."/>
            <person name="Allen A.E."/>
            <person name="Cuvelier M.L."/>
            <person name="Derelle E."/>
            <person name="Everett M.V."/>
            <person name="Foulon E."/>
            <person name="Grimwood J."/>
            <person name="Gundlach H."/>
            <person name="Henrissat B."/>
            <person name="Napoli C."/>
            <person name="McDonald S.M."/>
            <person name="Parker M.S."/>
            <person name="Rombauts S."/>
            <person name="Salamov A."/>
            <person name="Von Dassow P."/>
            <person name="Badger J.H."/>
            <person name="Coutinho P.M."/>
            <person name="Demir E."/>
            <person name="Dubchak I."/>
            <person name="Gentemann C."/>
            <person name="Eikrem W."/>
            <person name="Gready J.E."/>
            <person name="John U."/>
            <person name="Lanier W."/>
            <person name="Lindquist E.A."/>
            <person name="Lucas S."/>
            <person name="Mayer K.F."/>
            <person name="Moreau H."/>
            <person name="Not F."/>
            <person name="Otillar R."/>
            <person name="Panaud O."/>
            <person name="Pangilinan J."/>
            <person name="Paulsen I."/>
            <person name="Piegu B."/>
            <person name="Poliakov A."/>
            <person name="Robbens S."/>
            <person name="Schmutz J."/>
            <person name="Toulza E."/>
            <person name="Wyss T."/>
            <person name="Zelensky A."/>
            <person name="Zhou K."/>
            <person name="Armbrust E.V."/>
            <person name="Bhattacharya D."/>
            <person name="Goodenough U.W."/>
            <person name="Van de Peer Y."/>
            <person name="Grigoriev I.V."/>
        </authorList>
    </citation>
    <scope>NUCLEOTIDE SEQUENCE [LARGE SCALE GENOMIC DNA]</scope>
    <source>
        <strain evidence="14">RCC299 / NOUM17</strain>
    </source>
</reference>
<dbReference type="KEGG" id="mis:MICPUN_60822"/>
<evidence type="ECO:0000256" key="1">
    <source>
        <dbReference type="ARBA" id="ARBA00004479"/>
    </source>
</evidence>
<evidence type="ECO:0000256" key="11">
    <source>
        <dbReference type="SAM" id="SignalP"/>
    </source>
</evidence>
<dbReference type="Pfam" id="PF05450">
    <property type="entry name" value="Nicastrin"/>
    <property type="match status" value="1"/>
</dbReference>
<gene>
    <name evidence="13" type="ORF">MICPUN_60822</name>
</gene>
<organism evidence="13 14">
    <name type="scientific">Micromonas commoda (strain RCC299 / NOUM17 / CCMP2709)</name>
    <name type="common">Picoplanktonic green alga</name>
    <dbReference type="NCBI Taxonomy" id="296587"/>
    <lineage>
        <taxon>Eukaryota</taxon>
        <taxon>Viridiplantae</taxon>
        <taxon>Chlorophyta</taxon>
        <taxon>Mamiellophyceae</taxon>
        <taxon>Mamiellales</taxon>
        <taxon>Mamiellaceae</taxon>
        <taxon>Micromonas</taxon>
    </lineage>
</organism>
<feature type="signal peptide" evidence="11">
    <location>
        <begin position="1"/>
        <end position="23"/>
    </location>
</feature>
<dbReference type="SUPFAM" id="SSF53187">
    <property type="entry name" value="Zn-dependent exopeptidases"/>
    <property type="match status" value="1"/>
</dbReference>
<dbReference type="PANTHER" id="PTHR21092">
    <property type="entry name" value="NICASTRIN"/>
    <property type="match status" value="1"/>
</dbReference>
<evidence type="ECO:0000256" key="5">
    <source>
        <dbReference type="ARBA" id="ARBA00022729"/>
    </source>
</evidence>
<dbReference type="InterPro" id="IPR041084">
    <property type="entry name" value="Ncstrn_small"/>
</dbReference>
<comment type="subcellular location">
    <subcellularLocation>
        <location evidence="1">Membrane</location>
        <topology evidence="1">Single-pass type I membrane protein</topology>
    </subcellularLocation>
</comment>
<dbReference type="Gene3D" id="3.40.630.10">
    <property type="entry name" value="Zn peptidases"/>
    <property type="match status" value="1"/>
</dbReference>
<evidence type="ECO:0000259" key="12">
    <source>
        <dbReference type="Pfam" id="PF18266"/>
    </source>
</evidence>
<dbReference type="GO" id="GO:0016485">
    <property type="term" value="P:protein processing"/>
    <property type="evidence" value="ECO:0007669"/>
    <property type="project" value="InterPro"/>
</dbReference>
<dbReference type="GeneID" id="8245899"/>
<evidence type="ECO:0000256" key="2">
    <source>
        <dbReference type="ARBA" id="ARBA00007717"/>
    </source>
</evidence>
<keyword evidence="7" id="KW-1133">Transmembrane helix</keyword>
<dbReference type="GO" id="GO:0005886">
    <property type="term" value="C:plasma membrane"/>
    <property type="evidence" value="ECO:0007669"/>
    <property type="project" value="TreeGrafter"/>
</dbReference>
<feature type="chain" id="PRO_5002909450" description="Nicastrin" evidence="11">
    <location>
        <begin position="24"/>
        <end position="759"/>
    </location>
</feature>
<dbReference type="GO" id="GO:0007219">
    <property type="term" value="P:Notch signaling pathway"/>
    <property type="evidence" value="ECO:0007669"/>
    <property type="project" value="UniProtKB-KW"/>
</dbReference>
<evidence type="ECO:0000256" key="8">
    <source>
        <dbReference type="ARBA" id="ARBA00023136"/>
    </source>
</evidence>
<evidence type="ECO:0000256" key="9">
    <source>
        <dbReference type="ARBA" id="ARBA00023180"/>
    </source>
</evidence>
<dbReference type="STRING" id="296587.C1FGC9"/>
<dbReference type="InterPro" id="IPR008710">
    <property type="entry name" value="Nicastrin"/>
</dbReference>
<evidence type="ECO:0000256" key="4">
    <source>
        <dbReference type="ARBA" id="ARBA00022692"/>
    </source>
</evidence>
<keyword evidence="5 11" id="KW-0732">Signal</keyword>
<keyword evidence="9" id="KW-0325">Glycoprotein</keyword>
<evidence type="ECO:0000256" key="7">
    <source>
        <dbReference type="ARBA" id="ARBA00022989"/>
    </source>
</evidence>
<dbReference type="EMBL" id="CP001575">
    <property type="protein sequence ID" value="ACO69236.1"/>
    <property type="molecule type" value="Genomic_DNA"/>
</dbReference>
<keyword evidence="6" id="KW-0914">Notch signaling pathway</keyword>
<name>C1FGC9_MICCC</name>
<comment type="similarity">
    <text evidence="2">Belongs to the nicastrin family.</text>
</comment>
<dbReference type="OrthoDB" id="10265862at2759"/>
<accession>C1FGC9</accession>
<dbReference type="InParanoid" id="C1FGC9"/>
<dbReference type="RefSeq" id="XP_002507978.1">
    <property type="nucleotide sequence ID" value="XM_002507932.1"/>
</dbReference>
<keyword evidence="14" id="KW-1185">Reference proteome</keyword>
<dbReference type="Pfam" id="PF18266">
    <property type="entry name" value="Ncstrn_small"/>
    <property type="match status" value="1"/>
</dbReference>
<protein>
    <recommendedName>
        <fullName evidence="3">Nicastrin</fullName>
    </recommendedName>
</protein>
<dbReference type="eggNOG" id="KOG2657">
    <property type="taxonomic scope" value="Eukaryota"/>
</dbReference>
<feature type="region of interest" description="Disordered" evidence="10">
    <location>
        <begin position="256"/>
        <end position="277"/>
    </location>
</feature>
<evidence type="ECO:0000256" key="3">
    <source>
        <dbReference type="ARBA" id="ARBA00015303"/>
    </source>
</evidence>
<dbReference type="PANTHER" id="PTHR21092:SF0">
    <property type="entry name" value="NICASTRIN"/>
    <property type="match status" value="1"/>
</dbReference>
<sequence>MLRLGTWLALAILMASPRPGVDGYEPKRIRKVADLRDNMYPVMGHWPCVLLLNATGSAGCSTREPVWATLQRCEDMGCVRSIAGDRTLLLPPSVFPRAMREYLDGSAPVDEGWRGRVRGMLVEVGDGAGLNATDLGDASFSPQPAYPQAELRPANDPGTHQWNPHGFGATDRRFEDFPIALLDFEGTDLARTFARVNHETEYVKPDRVASADFLMQSALSSKQKLGVPKVTEENSAYCLAARACLPIGGYSVIATSPPRASPPVRSDDDGDARARPGRRTPFVLVSARLDATAMFHDVAAGANAAMSGLIVLLAAAEAYAAALRAAEAAVAPGEAKATPAKRVAFAAFAAEDWGYAGSRRFLWELAGGGADAGFGAANVGDVLGLGDVDAAIELGAIGLAHRRIPPDVASPAVFVHAAPGVGGAGLADAIIKTGADVPGVSLRRSADGVPFPPSSTFSLLRRDAAIPAAVLAEYDDRYIDPFYGGAFDSGVDAVDPARMARVAVVLAKTLLNVAAGFPPGSAQLARATEGVDGAGVDATTRELVTCLVDPAVGFDCDRARALFSHATGRWSSRYAGVLPGLLAKDHQSPLGKSDVQRFAWNFLANATADRHLSSFKSCASQEECGGGGGGGDVAEVCVGATGDRGGFFGRQERLRSKRRRLIERDERRGDASRLGADDGTSALYGQLDGDDGTSAEPGACVAASVGFVPALSHRLAFDATELIWRLGATDPTELALGGGEDPVWTESNWPGSVGITATV</sequence>
<evidence type="ECO:0000256" key="6">
    <source>
        <dbReference type="ARBA" id="ARBA00022976"/>
    </source>
</evidence>
<dbReference type="OMA" id="GEGNACY"/>
<dbReference type="FunCoup" id="C1FGC9">
    <property type="interactions" value="1628"/>
</dbReference>
<proteinExistence type="inferred from homology"/>